<feature type="transmembrane region" description="Helical" evidence="6">
    <location>
        <begin position="716"/>
        <end position="743"/>
    </location>
</feature>
<feature type="transmembrane region" description="Helical" evidence="6">
    <location>
        <begin position="21"/>
        <end position="42"/>
    </location>
</feature>
<evidence type="ECO:0000256" key="3">
    <source>
        <dbReference type="ARBA" id="ARBA00022692"/>
    </source>
</evidence>
<dbReference type="RefSeq" id="WP_377100733.1">
    <property type="nucleotide sequence ID" value="NZ_JBHTHU010000009.1"/>
</dbReference>
<comment type="caution">
    <text evidence="9">The sequence shown here is derived from an EMBL/GenBank/DDBJ whole genome shotgun (WGS) entry which is preliminary data.</text>
</comment>
<evidence type="ECO:0000256" key="4">
    <source>
        <dbReference type="ARBA" id="ARBA00022989"/>
    </source>
</evidence>
<keyword evidence="3 6" id="KW-0812">Transmembrane</keyword>
<evidence type="ECO:0000256" key="5">
    <source>
        <dbReference type="ARBA" id="ARBA00023136"/>
    </source>
</evidence>
<keyword evidence="2" id="KW-1003">Cell membrane</keyword>
<evidence type="ECO:0000259" key="8">
    <source>
        <dbReference type="Pfam" id="PF12704"/>
    </source>
</evidence>
<dbReference type="InterPro" id="IPR025857">
    <property type="entry name" value="MacB_PCD"/>
</dbReference>
<evidence type="ECO:0000313" key="9">
    <source>
        <dbReference type="EMBL" id="MFD0750979.1"/>
    </source>
</evidence>
<proteinExistence type="predicted"/>
<protein>
    <submittedName>
        <fullName evidence="9">ABC transporter permease</fullName>
    </submittedName>
</protein>
<dbReference type="InterPro" id="IPR003838">
    <property type="entry name" value="ABC3_permease_C"/>
</dbReference>
<dbReference type="PANTHER" id="PTHR30572:SF18">
    <property type="entry name" value="ABC-TYPE MACROLIDE FAMILY EXPORT SYSTEM PERMEASE COMPONENT 2"/>
    <property type="match status" value="1"/>
</dbReference>
<dbReference type="EMBL" id="JBHTHU010000009">
    <property type="protein sequence ID" value="MFD0750979.1"/>
    <property type="molecule type" value="Genomic_DNA"/>
</dbReference>
<accession>A0ABW2YXN5</accession>
<gene>
    <name evidence="9" type="ORF">ACFQZS_12560</name>
</gene>
<comment type="subcellular location">
    <subcellularLocation>
        <location evidence="1">Cell membrane</location>
        <topology evidence="1">Multi-pass membrane protein</topology>
    </subcellularLocation>
</comment>
<feature type="transmembrane region" description="Helical" evidence="6">
    <location>
        <begin position="284"/>
        <end position="306"/>
    </location>
</feature>
<organism evidence="9 10">
    <name type="scientific">Mucilaginibacter calamicampi</name>
    <dbReference type="NCBI Taxonomy" id="1302352"/>
    <lineage>
        <taxon>Bacteria</taxon>
        <taxon>Pseudomonadati</taxon>
        <taxon>Bacteroidota</taxon>
        <taxon>Sphingobacteriia</taxon>
        <taxon>Sphingobacteriales</taxon>
        <taxon>Sphingobacteriaceae</taxon>
        <taxon>Mucilaginibacter</taxon>
    </lineage>
</organism>
<evidence type="ECO:0000256" key="6">
    <source>
        <dbReference type="SAM" id="Phobius"/>
    </source>
</evidence>
<feature type="domain" description="ABC3 transporter permease C-terminal" evidence="7">
    <location>
        <begin position="675"/>
        <end position="784"/>
    </location>
</feature>
<sequence>MIKNYIKIAWRNLLKSKGFSALNITGLAVGMAVALLIGLWVFNEYSYDRFLPNADRLYQVKLNLTSQQAGTFTQNALALPLADALKRDYPEFEFVAEANWNGTRSLIAGDKKLYIDGSAVGSDFLRMFQYPFISGNAKDALKDPLSIVLTASTARALFNDADPIGKVIKIDNLNNVKVTGVLKDLPANSSLQFNYLLPFSYNEHTPYWEKDARSNWGNKSYKIYAMLKPGFTYEQVAPKIKSIVYDHAEEMRIAKPEVIMQPIKDWHLYSEYENGVPKGGFIDYVRIFSIIGILVLLIACINFMNLSTARSEKRAREVGVRKAMGSLKQDLVFQFLTESVLVAILSFFLAIIVVQLALPAFNQLTGKSISVPYGNLLFWLIMASYVLLTGLLAGSRPAFYLSSFNAVKVLKGAMVVGKAAALPRKVLVVVQFACSIALIISTAIIYQQIQYAKNRPIGYNTNRLVMSDMSDDLNKSYEALKNEILQTGMVNNVAMASSPVTNVYQHTTVFDWPKKSSGEEPLNIATVRISHNYFNTVGMQILQGHDFLQKWQQDTGKVLINEAAVQRMGLKNPVGQKIKWNQGPKDGVEIIGVVKNALMDSPFTPVEATIFSHGSMGNVAMYDLKANADMQQSIKKIGQIFDKYNPAYPFDYRFADETYAQKFNLEMLIGKLAGVFATLAIFISCLGLFGLAAYIAEQRTKEIGIRKVLGASIAQVWLLLSTDFVLLVLISCVLASPVAYYFLHGWLIKYQYRITIGPGVFVATAGAAMLITVLTISFQSIKAALANPVKSLRNE</sequence>
<feature type="transmembrane region" description="Helical" evidence="6">
    <location>
        <begin position="755"/>
        <end position="778"/>
    </location>
</feature>
<keyword evidence="10" id="KW-1185">Reference proteome</keyword>
<evidence type="ECO:0000256" key="2">
    <source>
        <dbReference type="ARBA" id="ARBA00022475"/>
    </source>
</evidence>
<dbReference type="Pfam" id="PF12704">
    <property type="entry name" value="MacB_PCD"/>
    <property type="match status" value="2"/>
</dbReference>
<dbReference type="Pfam" id="PF02687">
    <property type="entry name" value="FtsX"/>
    <property type="match status" value="2"/>
</dbReference>
<feature type="transmembrane region" description="Helical" evidence="6">
    <location>
        <begin position="331"/>
        <end position="356"/>
    </location>
</feature>
<feature type="domain" description="MacB-like periplasmic core" evidence="8">
    <location>
        <begin position="435"/>
        <end position="635"/>
    </location>
</feature>
<evidence type="ECO:0000259" key="7">
    <source>
        <dbReference type="Pfam" id="PF02687"/>
    </source>
</evidence>
<dbReference type="PANTHER" id="PTHR30572">
    <property type="entry name" value="MEMBRANE COMPONENT OF TRANSPORTER-RELATED"/>
    <property type="match status" value="1"/>
</dbReference>
<feature type="domain" description="MacB-like periplasmic core" evidence="8">
    <location>
        <begin position="20"/>
        <end position="242"/>
    </location>
</feature>
<name>A0ABW2YXN5_9SPHI</name>
<evidence type="ECO:0000256" key="1">
    <source>
        <dbReference type="ARBA" id="ARBA00004651"/>
    </source>
</evidence>
<reference evidence="10" key="1">
    <citation type="journal article" date="2019" name="Int. J. Syst. Evol. Microbiol.">
        <title>The Global Catalogue of Microorganisms (GCM) 10K type strain sequencing project: providing services to taxonomists for standard genome sequencing and annotation.</title>
        <authorList>
            <consortium name="The Broad Institute Genomics Platform"/>
            <consortium name="The Broad Institute Genome Sequencing Center for Infectious Disease"/>
            <person name="Wu L."/>
            <person name="Ma J."/>
        </authorList>
    </citation>
    <scope>NUCLEOTIDE SEQUENCE [LARGE SCALE GENOMIC DNA]</scope>
    <source>
        <strain evidence="10">CCUG 63418</strain>
    </source>
</reference>
<dbReference type="InterPro" id="IPR050250">
    <property type="entry name" value="Macrolide_Exporter_MacB"/>
</dbReference>
<feature type="domain" description="ABC3 transporter permease C-terminal" evidence="7">
    <location>
        <begin position="290"/>
        <end position="389"/>
    </location>
</feature>
<keyword evidence="4 6" id="KW-1133">Transmembrane helix</keyword>
<dbReference type="Proteomes" id="UP001596958">
    <property type="component" value="Unassembled WGS sequence"/>
</dbReference>
<feature type="transmembrane region" description="Helical" evidence="6">
    <location>
        <begin position="426"/>
        <end position="446"/>
    </location>
</feature>
<evidence type="ECO:0000313" key="10">
    <source>
        <dbReference type="Proteomes" id="UP001596958"/>
    </source>
</evidence>
<keyword evidence="5 6" id="KW-0472">Membrane</keyword>
<feature type="transmembrane region" description="Helical" evidence="6">
    <location>
        <begin position="672"/>
        <end position="695"/>
    </location>
</feature>
<feature type="transmembrane region" description="Helical" evidence="6">
    <location>
        <begin position="376"/>
        <end position="394"/>
    </location>
</feature>